<evidence type="ECO:0000256" key="2">
    <source>
        <dbReference type="ARBA" id="ARBA00022898"/>
    </source>
</evidence>
<protein>
    <submittedName>
        <fullName evidence="6">Pyridoxal-dependent decarboxylase</fullName>
    </submittedName>
</protein>
<dbReference type="InterPro" id="IPR015421">
    <property type="entry name" value="PyrdxlP-dep_Trfase_major"/>
</dbReference>
<reference evidence="6 7" key="1">
    <citation type="journal article" date="2017" name="Antonie Van Leeuwenhoek">
        <title>Rhizobium rhizosphaerae sp. nov., a novel species isolated from rice rhizosphere.</title>
        <authorList>
            <person name="Zhao J.J."/>
            <person name="Zhang J."/>
            <person name="Zhang R.J."/>
            <person name="Zhang C.W."/>
            <person name="Yin H.Q."/>
            <person name="Zhang X.X."/>
        </authorList>
    </citation>
    <scope>NUCLEOTIDE SEQUENCE [LARGE SCALE GENOMIC DNA]</scope>
    <source>
        <strain evidence="6 7">KMM 241</strain>
    </source>
</reference>
<dbReference type="PROSITE" id="PS00392">
    <property type="entry name" value="DDC_GAD_HDC_YDC"/>
    <property type="match status" value="1"/>
</dbReference>
<sequence length="653" mass="73371">MSKSNELAPFFLGAYAENNSVFESIWLEFYREHVSWRRGFHPEDEPPIKADVQFQPQYLQSIAKTKQSLHKLSAKLRQSVPFYHPRYIGHMSSDLLMPGLLAQMITTLYNPNNVCADAAPVTIDLEVKYGEKLANMFGFNTVPQHFPCAFGHLTSGGTVANYQAVWYAKALKYYPLALQKGLANFADFTLTLNQHPLADHTQWQLFNLPFDQIVQLRIDFFKALQNCTESLRKNILQQVSQARIEHLGPIDFFAQHPGLKQPLLLVPTTAHYSWQKSAKILGLGTQQIVKVATDEKMRICSAELAQLMAKYAEQQQPVLALVGVLGTTEFGTIDPVADMLTIRDSSRAQGLEFFIHIDAAWGGYLSALFRDEQNQLRAYAELKKEFRYFPSPDLYAAFAALSQVESITIDPHKLGYIPFGCGAFVCRNQAARGFMVEDAPYVFTGNKYDSPEPQLGQYIFEGSKPGAVAAAVSVAEEVLPFNAQGLGRLPQLTITATEHFYDRAMSLAKELAPHLQLNIPIEPDTNLICLAINLKGNVNVGRMNKLMERLYDRLKVDPSQPLQNKSFIASSTKILKAYLSKEAASNLCQNLGLDETTLVLDVQQSDQADHLFVLRHTLMNPWLIGEHGNYIDQYLDYLKDLIMQEVVAFSSSK</sequence>
<evidence type="ECO:0000259" key="5">
    <source>
        <dbReference type="Pfam" id="PF21391"/>
    </source>
</evidence>
<gene>
    <name evidence="6" type="ORF">GMES_2100</name>
</gene>
<dbReference type="InterPro" id="IPR002129">
    <property type="entry name" value="PyrdxlP-dep_de-COase"/>
</dbReference>
<evidence type="ECO:0000256" key="1">
    <source>
        <dbReference type="ARBA" id="ARBA00001933"/>
    </source>
</evidence>
<dbReference type="SUPFAM" id="SSF53383">
    <property type="entry name" value="PLP-dependent transferases"/>
    <property type="match status" value="1"/>
</dbReference>
<dbReference type="InterPro" id="IPR021115">
    <property type="entry name" value="Pyridoxal-P_BS"/>
</dbReference>
<dbReference type="InterPro" id="IPR049373">
    <property type="entry name" value="TyrDC_C"/>
</dbReference>
<dbReference type="AlphaFoldDB" id="K6YK85"/>
<comment type="caution">
    <text evidence="6">The sequence shown here is derived from an EMBL/GenBank/DDBJ whole genome shotgun (WGS) entry which is preliminary data.</text>
</comment>
<dbReference type="OrthoDB" id="9803665at2"/>
<dbReference type="PANTHER" id="PTHR42735:SF4">
    <property type="entry name" value="PYRIDOXAL PHOSPHATE-DEPENDENT DECARBOXYLASE FAMILY PROTEIN"/>
    <property type="match status" value="1"/>
</dbReference>
<dbReference type="Gene3D" id="3.40.640.10">
    <property type="entry name" value="Type I PLP-dependent aspartate aminotransferase-like (Major domain)"/>
    <property type="match status" value="1"/>
</dbReference>
<dbReference type="RefSeq" id="WP_006992547.1">
    <property type="nucleotide sequence ID" value="NZ_BAEP01000043.1"/>
</dbReference>
<evidence type="ECO:0000256" key="3">
    <source>
        <dbReference type="ARBA" id="ARBA00023239"/>
    </source>
</evidence>
<comment type="cofactor">
    <cofactor evidence="1 4">
        <name>pyridoxal 5'-phosphate</name>
        <dbReference type="ChEBI" id="CHEBI:597326"/>
    </cofactor>
</comment>
<proteinExistence type="predicted"/>
<dbReference type="PANTHER" id="PTHR42735">
    <property type="match status" value="1"/>
</dbReference>
<keyword evidence="3" id="KW-0456">Lyase</keyword>
<name>K6YK85_9ALTE</name>
<dbReference type="GO" id="GO:0016831">
    <property type="term" value="F:carboxy-lyase activity"/>
    <property type="evidence" value="ECO:0007669"/>
    <property type="project" value="InterPro"/>
</dbReference>
<dbReference type="GO" id="GO:0030170">
    <property type="term" value="F:pyridoxal phosphate binding"/>
    <property type="evidence" value="ECO:0007669"/>
    <property type="project" value="InterPro"/>
</dbReference>
<accession>K6YK85</accession>
<evidence type="ECO:0000313" key="7">
    <source>
        <dbReference type="Proteomes" id="UP000006263"/>
    </source>
</evidence>
<dbReference type="Proteomes" id="UP000006263">
    <property type="component" value="Unassembled WGS sequence"/>
</dbReference>
<evidence type="ECO:0000256" key="4">
    <source>
        <dbReference type="PIRSR" id="PIRSR602129-50"/>
    </source>
</evidence>
<dbReference type="eggNOG" id="COG0076">
    <property type="taxonomic scope" value="Bacteria"/>
</dbReference>
<dbReference type="InterPro" id="IPR015424">
    <property type="entry name" value="PyrdxlP-dep_Trfase"/>
</dbReference>
<keyword evidence="2 4" id="KW-0663">Pyridoxal phosphate</keyword>
<dbReference type="InterPro" id="IPR050477">
    <property type="entry name" value="GrpII_AminoAcid_Decarb"/>
</dbReference>
<dbReference type="Pfam" id="PF21391">
    <property type="entry name" value="tyr_de_CO2_C"/>
    <property type="match status" value="1"/>
</dbReference>
<feature type="modified residue" description="N6-(pyridoxal phosphate)lysine" evidence="4">
    <location>
        <position position="413"/>
    </location>
</feature>
<dbReference type="GO" id="GO:0019752">
    <property type="term" value="P:carboxylic acid metabolic process"/>
    <property type="evidence" value="ECO:0007669"/>
    <property type="project" value="InterPro"/>
</dbReference>
<dbReference type="EMBL" id="BAEP01000043">
    <property type="protein sequence ID" value="GAC24396.1"/>
    <property type="molecule type" value="Genomic_DNA"/>
</dbReference>
<organism evidence="6 7">
    <name type="scientific">Paraglaciecola mesophila KMM 241</name>
    <dbReference type="NCBI Taxonomy" id="1128912"/>
    <lineage>
        <taxon>Bacteria</taxon>
        <taxon>Pseudomonadati</taxon>
        <taxon>Pseudomonadota</taxon>
        <taxon>Gammaproteobacteria</taxon>
        <taxon>Alteromonadales</taxon>
        <taxon>Alteromonadaceae</taxon>
        <taxon>Paraglaciecola</taxon>
    </lineage>
</organism>
<feature type="domain" description="L-tyrosine decarboxylase C-terminal" evidence="5">
    <location>
        <begin position="515"/>
        <end position="644"/>
    </location>
</feature>
<dbReference type="Pfam" id="PF00282">
    <property type="entry name" value="Pyridoxal_deC"/>
    <property type="match status" value="1"/>
</dbReference>
<evidence type="ECO:0000313" key="6">
    <source>
        <dbReference type="EMBL" id="GAC24396.1"/>
    </source>
</evidence>